<name>B4N3R5_DROWI</name>
<dbReference type="STRING" id="7260.B4N3R5"/>
<proteinExistence type="predicted"/>
<evidence type="ECO:0000313" key="3">
    <source>
        <dbReference type="EMBL" id="EDW79270.2"/>
    </source>
</evidence>
<feature type="compositionally biased region" description="Low complexity" evidence="1">
    <location>
        <begin position="88"/>
        <end position="157"/>
    </location>
</feature>
<evidence type="ECO:0008006" key="5">
    <source>
        <dbReference type="Google" id="ProtNLM"/>
    </source>
</evidence>
<keyword evidence="2" id="KW-0732">Signal</keyword>
<dbReference type="AlphaFoldDB" id="B4N3R5"/>
<feature type="signal peptide" evidence="2">
    <location>
        <begin position="1"/>
        <end position="18"/>
    </location>
</feature>
<evidence type="ECO:0000313" key="4">
    <source>
        <dbReference type="Proteomes" id="UP000007798"/>
    </source>
</evidence>
<sequence length="182" mass="19345">MWLLKLVITLILATQLSALCDVCQSANNVACHNETAYSICMFGLPTNNFVQCPPNTYCTDDTYTCIKGDPVCKSGEDSITETTPADFSSTDEPTSTTEELTSTTEESSSTTEESTTEDLTSTTAEPIIPTTTPKPTTTSTTTTTTTPEPSTTTAAAWDAEASCAAVTKVTLFKNEDDPTCTT</sequence>
<accession>B4N3R5</accession>
<keyword evidence="4" id="KW-1185">Reference proteome</keyword>
<evidence type="ECO:0000256" key="2">
    <source>
        <dbReference type="SAM" id="SignalP"/>
    </source>
</evidence>
<evidence type="ECO:0000256" key="1">
    <source>
        <dbReference type="SAM" id="MobiDB-lite"/>
    </source>
</evidence>
<dbReference type="InParanoid" id="B4N3R5"/>
<gene>
    <name evidence="3" type="primary">Dwil\GK13193</name>
    <name evidence="3" type="ORF">Dwil_GK13193</name>
</gene>
<organism evidence="3 4">
    <name type="scientific">Drosophila willistoni</name>
    <name type="common">Fruit fly</name>
    <dbReference type="NCBI Taxonomy" id="7260"/>
    <lineage>
        <taxon>Eukaryota</taxon>
        <taxon>Metazoa</taxon>
        <taxon>Ecdysozoa</taxon>
        <taxon>Arthropoda</taxon>
        <taxon>Hexapoda</taxon>
        <taxon>Insecta</taxon>
        <taxon>Pterygota</taxon>
        <taxon>Neoptera</taxon>
        <taxon>Endopterygota</taxon>
        <taxon>Diptera</taxon>
        <taxon>Brachycera</taxon>
        <taxon>Muscomorpha</taxon>
        <taxon>Ephydroidea</taxon>
        <taxon>Drosophilidae</taxon>
        <taxon>Drosophila</taxon>
        <taxon>Sophophora</taxon>
    </lineage>
</organism>
<dbReference type="HOGENOM" id="CLU_1403852_0_0_1"/>
<reference evidence="3 4" key="1">
    <citation type="journal article" date="2007" name="Nature">
        <title>Evolution of genes and genomes on the Drosophila phylogeny.</title>
        <authorList>
            <consortium name="Drosophila 12 Genomes Consortium"/>
            <person name="Clark A.G."/>
            <person name="Eisen M.B."/>
            <person name="Smith D.R."/>
            <person name="Bergman C.M."/>
            <person name="Oliver B."/>
            <person name="Markow T.A."/>
            <person name="Kaufman T.C."/>
            <person name="Kellis M."/>
            <person name="Gelbart W."/>
            <person name="Iyer V.N."/>
            <person name="Pollard D.A."/>
            <person name="Sackton T.B."/>
            <person name="Larracuente A.M."/>
            <person name="Singh N.D."/>
            <person name="Abad J.P."/>
            <person name="Abt D.N."/>
            <person name="Adryan B."/>
            <person name="Aguade M."/>
            <person name="Akashi H."/>
            <person name="Anderson W.W."/>
            <person name="Aquadro C.F."/>
            <person name="Ardell D.H."/>
            <person name="Arguello R."/>
            <person name="Artieri C.G."/>
            <person name="Barbash D.A."/>
            <person name="Barker D."/>
            <person name="Barsanti P."/>
            <person name="Batterham P."/>
            <person name="Batzoglou S."/>
            <person name="Begun D."/>
            <person name="Bhutkar A."/>
            <person name="Blanco E."/>
            <person name="Bosak S.A."/>
            <person name="Bradley R.K."/>
            <person name="Brand A.D."/>
            <person name="Brent M.R."/>
            <person name="Brooks A.N."/>
            <person name="Brown R.H."/>
            <person name="Butlin R.K."/>
            <person name="Caggese C."/>
            <person name="Calvi B.R."/>
            <person name="Bernardo de Carvalho A."/>
            <person name="Caspi A."/>
            <person name="Castrezana S."/>
            <person name="Celniker S.E."/>
            <person name="Chang J.L."/>
            <person name="Chapple C."/>
            <person name="Chatterji S."/>
            <person name="Chinwalla A."/>
            <person name="Civetta A."/>
            <person name="Clifton S.W."/>
            <person name="Comeron J.M."/>
            <person name="Costello J.C."/>
            <person name="Coyne J.A."/>
            <person name="Daub J."/>
            <person name="David R.G."/>
            <person name="Delcher A.L."/>
            <person name="Delehaunty K."/>
            <person name="Do C.B."/>
            <person name="Ebling H."/>
            <person name="Edwards K."/>
            <person name="Eickbush T."/>
            <person name="Evans J.D."/>
            <person name="Filipski A."/>
            <person name="Findeiss S."/>
            <person name="Freyhult E."/>
            <person name="Fulton L."/>
            <person name="Fulton R."/>
            <person name="Garcia A.C."/>
            <person name="Gardiner A."/>
            <person name="Garfield D.A."/>
            <person name="Garvin B.E."/>
            <person name="Gibson G."/>
            <person name="Gilbert D."/>
            <person name="Gnerre S."/>
            <person name="Godfrey J."/>
            <person name="Good R."/>
            <person name="Gotea V."/>
            <person name="Gravely B."/>
            <person name="Greenberg A.J."/>
            <person name="Griffiths-Jones S."/>
            <person name="Gross S."/>
            <person name="Guigo R."/>
            <person name="Gustafson E.A."/>
            <person name="Haerty W."/>
            <person name="Hahn M.W."/>
            <person name="Halligan D.L."/>
            <person name="Halpern A.L."/>
            <person name="Halter G.M."/>
            <person name="Han M.V."/>
            <person name="Heger A."/>
            <person name="Hillier L."/>
            <person name="Hinrichs A.S."/>
            <person name="Holmes I."/>
            <person name="Hoskins R.A."/>
            <person name="Hubisz M.J."/>
            <person name="Hultmark D."/>
            <person name="Huntley M.A."/>
            <person name="Jaffe D.B."/>
            <person name="Jagadeeshan S."/>
            <person name="Jeck W.R."/>
            <person name="Johnson J."/>
            <person name="Jones C.D."/>
            <person name="Jordan W.C."/>
            <person name="Karpen G.H."/>
            <person name="Kataoka E."/>
            <person name="Keightley P.D."/>
            <person name="Kheradpour P."/>
            <person name="Kirkness E.F."/>
            <person name="Koerich L.B."/>
            <person name="Kristiansen K."/>
            <person name="Kudrna D."/>
            <person name="Kulathinal R.J."/>
            <person name="Kumar S."/>
            <person name="Kwok R."/>
            <person name="Lander E."/>
            <person name="Langley C.H."/>
            <person name="Lapoint R."/>
            <person name="Lazzaro B.P."/>
            <person name="Lee S.J."/>
            <person name="Levesque L."/>
            <person name="Li R."/>
            <person name="Lin C.F."/>
            <person name="Lin M.F."/>
            <person name="Lindblad-Toh K."/>
            <person name="Llopart A."/>
            <person name="Long M."/>
            <person name="Low L."/>
            <person name="Lozovsky E."/>
            <person name="Lu J."/>
            <person name="Luo M."/>
            <person name="Machado C.A."/>
            <person name="Makalowski W."/>
            <person name="Marzo M."/>
            <person name="Matsuda M."/>
            <person name="Matzkin L."/>
            <person name="McAllister B."/>
            <person name="McBride C.S."/>
            <person name="McKernan B."/>
            <person name="McKernan K."/>
            <person name="Mendez-Lago M."/>
            <person name="Minx P."/>
            <person name="Mollenhauer M.U."/>
            <person name="Montooth K."/>
            <person name="Mount S.M."/>
            <person name="Mu X."/>
            <person name="Myers E."/>
            <person name="Negre B."/>
            <person name="Newfeld S."/>
            <person name="Nielsen R."/>
            <person name="Noor M.A."/>
            <person name="O'Grady P."/>
            <person name="Pachter L."/>
            <person name="Papaceit M."/>
            <person name="Parisi M.J."/>
            <person name="Parisi M."/>
            <person name="Parts L."/>
            <person name="Pedersen J.S."/>
            <person name="Pesole G."/>
            <person name="Phillippy A.M."/>
            <person name="Ponting C.P."/>
            <person name="Pop M."/>
            <person name="Porcelli D."/>
            <person name="Powell J.R."/>
            <person name="Prohaska S."/>
            <person name="Pruitt K."/>
            <person name="Puig M."/>
            <person name="Quesneville H."/>
            <person name="Ram K.R."/>
            <person name="Rand D."/>
            <person name="Rasmussen M.D."/>
            <person name="Reed L.K."/>
            <person name="Reenan R."/>
            <person name="Reily A."/>
            <person name="Remington K.A."/>
            <person name="Rieger T.T."/>
            <person name="Ritchie M.G."/>
            <person name="Robin C."/>
            <person name="Rogers Y.H."/>
            <person name="Rohde C."/>
            <person name="Rozas J."/>
            <person name="Rubenfield M.J."/>
            <person name="Ruiz A."/>
            <person name="Russo S."/>
            <person name="Salzberg S.L."/>
            <person name="Sanchez-Gracia A."/>
            <person name="Saranga D.J."/>
            <person name="Sato H."/>
            <person name="Schaeffer S.W."/>
            <person name="Schatz M.C."/>
            <person name="Schlenke T."/>
            <person name="Schwartz R."/>
            <person name="Segarra C."/>
            <person name="Singh R.S."/>
            <person name="Sirot L."/>
            <person name="Sirota M."/>
            <person name="Sisneros N.B."/>
            <person name="Smith C.D."/>
            <person name="Smith T.F."/>
            <person name="Spieth J."/>
            <person name="Stage D.E."/>
            <person name="Stark A."/>
            <person name="Stephan W."/>
            <person name="Strausberg R.L."/>
            <person name="Strempel S."/>
            <person name="Sturgill D."/>
            <person name="Sutton G."/>
            <person name="Sutton G.G."/>
            <person name="Tao W."/>
            <person name="Teichmann S."/>
            <person name="Tobari Y.N."/>
            <person name="Tomimura Y."/>
            <person name="Tsolas J.M."/>
            <person name="Valente V.L."/>
            <person name="Venter E."/>
            <person name="Venter J.C."/>
            <person name="Vicario S."/>
            <person name="Vieira F.G."/>
            <person name="Vilella A.J."/>
            <person name="Villasante A."/>
            <person name="Walenz B."/>
            <person name="Wang J."/>
            <person name="Wasserman M."/>
            <person name="Watts T."/>
            <person name="Wilson D."/>
            <person name="Wilson R.K."/>
            <person name="Wing R.A."/>
            <person name="Wolfner M.F."/>
            <person name="Wong A."/>
            <person name="Wong G.K."/>
            <person name="Wu C.I."/>
            <person name="Wu G."/>
            <person name="Yamamoto D."/>
            <person name="Yang H.P."/>
            <person name="Yang S.P."/>
            <person name="Yorke J.A."/>
            <person name="Yoshida K."/>
            <person name="Zdobnov E."/>
            <person name="Zhang P."/>
            <person name="Zhang Y."/>
            <person name="Zimin A.V."/>
            <person name="Baldwin J."/>
            <person name="Abdouelleil A."/>
            <person name="Abdulkadir J."/>
            <person name="Abebe A."/>
            <person name="Abera B."/>
            <person name="Abreu J."/>
            <person name="Acer S.C."/>
            <person name="Aftuck L."/>
            <person name="Alexander A."/>
            <person name="An P."/>
            <person name="Anderson E."/>
            <person name="Anderson S."/>
            <person name="Arachi H."/>
            <person name="Azer M."/>
            <person name="Bachantsang P."/>
            <person name="Barry A."/>
            <person name="Bayul T."/>
            <person name="Berlin A."/>
            <person name="Bessette D."/>
            <person name="Bloom T."/>
            <person name="Blye J."/>
            <person name="Boguslavskiy L."/>
            <person name="Bonnet C."/>
            <person name="Boukhgalter B."/>
            <person name="Bourzgui I."/>
            <person name="Brown A."/>
            <person name="Cahill P."/>
            <person name="Channer S."/>
            <person name="Cheshatsang Y."/>
            <person name="Chuda L."/>
            <person name="Citroen M."/>
            <person name="Collymore A."/>
            <person name="Cooke P."/>
            <person name="Costello M."/>
            <person name="D'Aco K."/>
            <person name="Daza R."/>
            <person name="De Haan G."/>
            <person name="DeGray S."/>
            <person name="DeMaso C."/>
            <person name="Dhargay N."/>
            <person name="Dooley K."/>
            <person name="Dooley E."/>
            <person name="Doricent M."/>
            <person name="Dorje P."/>
            <person name="Dorjee K."/>
            <person name="Dupes A."/>
            <person name="Elong R."/>
            <person name="Falk J."/>
            <person name="Farina A."/>
            <person name="Faro S."/>
            <person name="Ferguson D."/>
            <person name="Fisher S."/>
            <person name="Foley C.D."/>
            <person name="Franke A."/>
            <person name="Friedrich D."/>
            <person name="Gadbois L."/>
            <person name="Gearin G."/>
            <person name="Gearin C.R."/>
            <person name="Giannoukos G."/>
            <person name="Goode T."/>
            <person name="Graham J."/>
            <person name="Grandbois E."/>
            <person name="Grewal S."/>
            <person name="Gyaltsen K."/>
            <person name="Hafez N."/>
            <person name="Hagos B."/>
            <person name="Hall J."/>
            <person name="Henson C."/>
            <person name="Hollinger A."/>
            <person name="Honan T."/>
            <person name="Huard M.D."/>
            <person name="Hughes L."/>
            <person name="Hurhula B."/>
            <person name="Husby M.E."/>
            <person name="Kamat A."/>
            <person name="Kanga B."/>
            <person name="Kashin S."/>
            <person name="Khazanovich D."/>
            <person name="Kisner P."/>
            <person name="Lance K."/>
            <person name="Lara M."/>
            <person name="Lee W."/>
            <person name="Lennon N."/>
            <person name="Letendre F."/>
            <person name="LeVine R."/>
            <person name="Lipovsky A."/>
            <person name="Liu X."/>
            <person name="Liu J."/>
            <person name="Liu S."/>
            <person name="Lokyitsang T."/>
            <person name="Lokyitsang Y."/>
            <person name="Lubonja R."/>
            <person name="Lui A."/>
            <person name="MacDonald P."/>
            <person name="Magnisalis V."/>
            <person name="Maru K."/>
            <person name="Matthews C."/>
            <person name="McCusker W."/>
            <person name="McDonough S."/>
            <person name="Mehta T."/>
            <person name="Meldrim J."/>
            <person name="Meneus L."/>
            <person name="Mihai O."/>
            <person name="Mihalev A."/>
            <person name="Mihova T."/>
            <person name="Mittelman R."/>
            <person name="Mlenga V."/>
            <person name="Montmayeur A."/>
            <person name="Mulrain L."/>
            <person name="Navidi A."/>
            <person name="Naylor J."/>
            <person name="Negash T."/>
            <person name="Nguyen T."/>
            <person name="Nguyen N."/>
            <person name="Nicol R."/>
            <person name="Norbu C."/>
            <person name="Norbu N."/>
            <person name="Novod N."/>
            <person name="O'Neill B."/>
            <person name="Osman S."/>
            <person name="Markiewicz E."/>
            <person name="Oyono O.L."/>
            <person name="Patti C."/>
            <person name="Phunkhang P."/>
            <person name="Pierre F."/>
            <person name="Priest M."/>
            <person name="Raghuraman S."/>
            <person name="Rege F."/>
            <person name="Reyes R."/>
            <person name="Rise C."/>
            <person name="Rogov P."/>
            <person name="Ross K."/>
            <person name="Ryan E."/>
            <person name="Settipalli S."/>
            <person name="Shea T."/>
            <person name="Sherpa N."/>
            <person name="Shi L."/>
            <person name="Shih D."/>
            <person name="Sparrow T."/>
            <person name="Spaulding J."/>
            <person name="Stalker J."/>
            <person name="Stange-Thomann N."/>
            <person name="Stavropoulos S."/>
            <person name="Stone C."/>
            <person name="Strader C."/>
            <person name="Tesfaye S."/>
            <person name="Thomson T."/>
            <person name="Thoulutsang Y."/>
            <person name="Thoulutsang D."/>
            <person name="Topham K."/>
            <person name="Topping I."/>
            <person name="Tsamla T."/>
            <person name="Vassiliev H."/>
            <person name="Vo A."/>
            <person name="Wangchuk T."/>
            <person name="Wangdi T."/>
            <person name="Weiand M."/>
            <person name="Wilkinson J."/>
            <person name="Wilson A."/>
            <person name="Yadav S."/>
            <person name="Young G."/>
            <person name="Yu Q."/>
            <person name="Zembek L."/>
            <person name="Zhong D."/>
            <person name="Zimmer A."/>
            <person name="Zwirko Z."/>
            <person name="Jaffe D.B."/>
            <person name="Alvarez P."/>
            <person name="Brockman W."/>
            <person name="Butler J."/>
            <person name="Chin C."/>
            <person name="Gnerre S."/>
            <person name="Grabherr M."/>
            <person name="Kleber M."/>
            <person name="Mauceli E."/>
            <person name="MacCallum I."/>
        </authorList>
    </citation>
    <scope>NUCLEOTIDE SEQUENCE [LARGE SCALE GENOMIC DNA]</scope>
    <source>
        <strain evidence="4">Tucson 14030-0811.24</strain>
    </source>
</reference>
<feature type="region of interest" description="Disordered" evidence="1">
    <location>
        <begin position="77"/>
        <end position="157"/>
    </location>
</feature>
<feature type="chain" id="PRO_5006458198" description="Chitin-binding type-2 domain-containing protein" evidence="2">
    <location>
        <begin position="19"/>
        <end position="182"/>
    </location>
</feature>
<dbReference type="EMBL" id="CH964095">
    <property type="protein sequence ID" value="EDW79270.2"/>
    <property type="molecule type" value="Genomic_DNA"/>
</dbReference>
<protein>
    <recommendedName>
        <fullName evidence="5">Chitin-binding type-2 domain-containing protein</fullName>
    </recommendedName>
</protein>
<dbReference type="Proteomes" id="UP000007798">
    <property type="component" value="Unassembled WGS sequence"/>
</dbReference>
<dbReference type="OrthoDB" id="7872662at2759"/>